<reference evidence="2 3" key="1">
    <citation type="submission" date="2016-10" db="EMBL/GenBank/DDBJ databases">
        <authorList>
            <person name="de Groot N.N."/>
        </authorList>
    </citation>
    <scope>NUCLEOTIDE SEQUENCE [LARGE SCALE GENOMIC DNA]</scope>
    <source>
        <strain evidence="2 3">OGL-20</strain>
    </source>
</reference>
<keyword evidence="1" id="KW-1133">Transmembrane helix</keyword>
<proteinExistence type="predicted"/>
<evidence type="ECO:0000256" key="1">
    <source>
        <dbReference type="SAM" id="Phobius"/>
    </source>
</evidence>
<dbReference type="Proteomes" id="UP000182125">
    <property type="component" value="Unassembled WGS sequence"/>
</dbReference>
<evidence type="ECO:0000313" key="2">
    <source>
        <dbReference type="EMBL" id="SEV91443.1"/>
    </source>
</evidence>
<sequence>MFRKGTGEIDKATELVGAAIVLVVGAYVIYQIAITLFGS</sequence>
<keyword evidence="1" id="KW-0812">Transmembrane</keyword>
<dbReference type="EMBL" id="FOIW01000001">
    <property type="protein sequence ID" value="SEV91443.1"/>
    <property type="molecule type" value="Genomic_DNA"/>
</dbReference>
<organism evidence="2 3">
    <name type="scientific">Thermococcus thioreducens</name>
    <dbReference type="NCBI Taxonomy" id="277988"/>
    <lineage>
        <taxon>Archaea</taxon>
        <taxon>Methanobacteriati</taxon>
        <taxon>Methanobacteriota</taxon>
        <taxon>Thermococci</taxon>
        <taxon>Thermococcales</taxon>
        <taxon>Thermococcaceae</taxon>
        <taxon>Thermococcus</taxon>
    </lineage>
</organism>
<accession>A0A1I0MT75</accession>
<dbReference type="AlphaFoldDB" id="A0A1I0MT75"/>
<gene>
    <name evidence="2" type="ORF">SAMN05216170_0830</name>
</gene>
<evidence type="ECO:0000313" key="3">
    <source>
        <dbReference type="Proteomes" id="UP000182125"/>
    </source>
</evidence>
<protein>
    <submittedName>
        <fullName evidence="2">Uncharacterized protein</fullName>
    </submittedName>
</protein>
<feature type="transmembrane region" description="Helical" evidence="1">
    <location>
        <begin position="12"/>
        <end position="33"/>
    </location>
</feature>
<name>A0A1I0MT75_9EURY</name>
<keyword evidence="1" id="KW-0472">Membrane</keyword>